<gene>
    <name evidence="1" type="ORF">IQB77_16400</name>
</gene>
<protein>
    <submittedName>
        <fullName evidence="1">Uncharacterized protein</fullName>
    </submittedName>
</protein>
<sequence length="318" mass="36083">MEFEINLFIQIQTKQPLSLCKKWKSNRLKTELLMKKRITFVAVILLLNYCVSIPNYQLSSNVPQIEKNREAKLISAFFGLDNSLPWRSFLLWRNAPGKDGMPLVFSHEIDPTTVDLSDFQITTKKGEIFYPLFATFVPSLEQFELRTILLIGQFGDHPDNEPNEVVIVGELKSRDGQNLIGQKIQVTPLTAGPFISYAEYFRFEDSYPYNTSVHGADCPLLETTIVVRTVWAGGVRAIDGQELGDRELKKFKIEMISGSETFTVSPFKIADIDDNDNNIDLCIAEQGIPKSVEVDADTVIDPRGDRNPITKMEVLSRW</sequence>
<comment type="caution">
    <text evidence="1">The sequence shown here is derived from an EMBL/GenBank/DDBJ whole genome shotgun (WGS) entry which is preliminary data.</text>
</comment>
<name>A0AA40WDH7_LEPIR</name>
<evidence type="ECO:0000313" key="1">
    <source>
        <dbReference type="EMBL" id="MBE8431402.1"/>
    </source>
</evidence>
<dbReference type="AlphaFoldDB" id="A0AA40WDH7"/>
<evidence type="ECO:0000313" key="2">
    <source>
        <dbReference type="Proteomes" id="UP000644282"/>
    </source>
</evidence>
<dbReference type="Proteomes" id="UP000644282">
    <property type="component" value="Unassembled WGS sequence"/>
</dbReference>
<proteinExistence type="predicted"/>
<dbReference type="EMBL" id="JADDXF010000040">
    <property type="protein sequence ID" value="MBE8431402.1"/>
    <property type="molecule type" value="Genomic_DNA"/>
</dbReference>
<organism evidence="1 2">
    <name type="scientific">Leptospira interrogans serovar Pomona</name>
    <dbReference type="NCBI Taxonomy" id="44276"/>
    <lineage>
        <taxon>Bacteria</taxon>
        <taxon>Pseudomonadati</taxon>
        <taxon>Spirochaetota</taxon>
        <taxon>Spirochaetia</taxon>
        <taxon>Leptospirales</taxon>
        <taxon>Leptospiraceae</taxon>
        <taxon>Leptospira</taxon>
    </lineage>
</organism>
<accession>A0AA40WDH7</accession>
<dbReference type="RefSeq" id="WP_000393965.1">
    <property type="nucleotide sequence ID" value="NZ_CP186594.1"/>
</dbReference>
<reference evidence="1" key="1">
    <citation type="submission" date="2020-10" db="EMBL/GenBank/DDBJ databases">
        <title>New Zealand Leptospira genomics.</title>
        <authorList>
            <person name="Wilkinson D.A."/>
            <person name="Nisa S."/>
            <person name="Moinet M."/>
            <person name="Benschop J."/>
        </authorList>
    </citation>
    <scope>NUCLEOTIDE SEQUENCE</scope>
    <source>
        <strain evidence="1">ESR8</strain>
    </source>
</reference>